<organism evidence="1 2">
    <name type="scientific">Kribbella albertanoniae</name>
    <dbReference type="NCBI Taxonomy" id="1266829"/>
    <lineage>
        <taxon>Bacteria</taxon>
        <taxon>Bacillati</taxon>
        <taxon>Actinomycetota</taxon>
        <taxon>Actinomycetes</taxon>
        <taxon>Propionibacteriales</taxon>
        <taxon>Kribbellaceae</taxon>
        <taxon>Kribbella</taxon>
    </lineage>
</organism>
<keyword evidence="2" id="KW-1185">Reference proteome</keyword>
<comment type="caution">
    <text evidence="1">The sequence shown here is derived from an EMBL/GenBank/DDBJ whole genome shotgun (WGS) entry which is preliminary data.</text>
</comment>
<proteinExistence type="predicted"/>
<gene>
    <name evidence="1" type="ORF">E1261_16115</name>
</gene>
<evidence type="ECO:0000313" key="1">
    <source>
        <dbReference type="EMBL" id="TDC29348.1"/>
    </source>
</evidence>
<reference evidence="1 2" key="1">
    <citation type="submission" date="2019-03" db="EMBL/GenBank/DDBJ databases">
        <title>Draft genome sequences of novel Actinobacteria.</title>
        <authorList>
            <person name="Sahin N."/>
            <person name="Ay H."/>
            <person name="Saygin H."/>
        </authorList>
    </citation>
    <scope>NUCLEOTIDE SEQUENCE [LARGE SCALE GENOMIC DNA]</scope>
    <source>
        <strain evidence="1 2">JCM 30547</strain>
    </source>
</reference>
<sequence>MKPAITCAGSQKELDAYRAVLGSCGAAAGLAVVAGHLSRGAPADVAAIVAAKQAVLADPIYRSSCSLRVLAG</sequence>
<dbReference type="RefSeq" id="WP_132407433.1">
    <property type="nucleotide sequence ID" value="NZ_SMKA01000061.1"/>
</dbReference>
<dbReference type="EMBL" id="SMKA01000061">
    <property type="protein sequence ID" value="TDC29348.1"/>
    <property type="molecule type" value="Genomic_DNA"/>
</dbReference>
<evidence type="ECO:0000313" key="2">
    <source>
        <dbReference type="Proteomes" id="UP000295075"/>
    </source>
</evidence>
<accession>A0A4R4Q2X0</accession>
<protein>
    <submittedName>
        <fullName evidence="1">Uncharacterized protein</fullName>
    </submittedName>
</protein>
<dbReference type="Proteomes" id="UP000295075">
    <property type="component" value="Unassembled WGS sequence"/>
</dbReference>
<dbReference type="AlphaFoldDB" id="A0A4R4Q2X0"/>
<name>A0A4R4Q2X0_9ACTN</name>